<dbReference type="InterPro" id="IPR001623">
    <property type="entry name" value="DnaJ_domain"/>
</dbReference>
<evidence type="ECO:0000313" key="4">
    <source>
        <dbReference type="Proteomes" id="UP000242881"/>
    </source>
</evidence>
<dbReference type="InterPro" id="IPR011990">
    <property type="entry name" value="TPR-like_helical_dom_sf"/>
</dbReference>
<gene>
    <name evidence="3" type="ORF">C0187_03200</name>
</gene>
<reference evidence="3 4" key="1">
    <citation type="submission" date="2018-01" db="EMBL/GenBank/DDBJ databases">
        <title>Metagenomic assembled genomes from two thermal pools in the Uzon Caldera, Kamchatka, Russia.</title>
        <authorList>
            <person name="Wilkins L."/>
            <person name="Ettinger C."/>
        </authorList>
    </citation>
    <scope>NUCLEOTIDE SEQUENCE [LARGE SCALE GENOMIC DNA]</scope>
    <source>
        <strain evidence="3">ZAV-05</strain>
    </source>
</reference>
<dbReference type="PANTHER" id="PTHR36304:SF4">
    <property type="entry name" value="DUF4388 DOMAIN-CONTAINING PROTEIN"/>
    <property type="match status" value="1"/>
</dbReference>
<sequence length="789" mass="91275">MVSKGLVGDLKAMPLTEVFQWIAFSNKNGELHLQKESDEVNIIFKNGKIVYVTSNIPHLLLGQLLLKYKILNKNTLVKGLSLQKQLKIPIGQVLVEYNFLDEASVKKILEIQVQEVVFHILNWESGFFIFDEKQVYDTMISIPVDFLILEGLRRKDEVARFLKVFSYGSVLALKDDNHPLKKYIDGKKNVGEIIVEKGGDEFETLEEIFTGIINGSIKIVSEKEFVKEEDPIVKFIVALELFNKNKIYESLKNIMSILSSGYHNEQIKKFYDNMVLYITKYFTKKFGGENTVFSVNRLKLLDEKVYISPVEGYVLSRIDEYPTVAKLSKVVNITKTELFLIIDKLHRLGLLMMKNREKNKTEVMSNDILSILLDIYKRELTGELEVVSHNLTGKLFFKQGRLIFLYSVSEEFSISNFLQEKGSIVFTSSVDASEDFITFFSNFMEKNNYSFDEIRGILDIYENMLFYEIISSDILSAIFVYDKTIPIEVKFDFNVLFMLFLALVNGKLKIKNEINKNSDYELLKDKIGLIAEFDNIGLIVNLLEHFDDGKISSDEIQSLNDYELSALNILLKLGYIKEYETPEFSLQELQENLNKFKQMTPEEIFGVKGEIDLDKIKQQYLKFSKKFHPDLVLDPQGKQLARDIFEIIKYAYDTLLQMNEKDKPKKKIDIKNILLAEQLLTSGKVYLNMGRLNDAVDSFIKAYNAFSNDEEIMIFYGYALIKKGEYEEGVKIMEMVGVEKFPEPELYAAIIEAYIKLGKKIEAKRCLDKALIKFPDKNKRFAHFLNKLK</sequence>
<dbReference type="Proteomes" id="UP000242881">
    <property type="component" value="Unassembled WGS sequence"/>
</dbReference>
<feature type="repeat" description="TPR" evidence="1">
    <location>
        <begin position="676"/>
        <end position="709"/>
    </location>
</feature>
<proteinExistence type="predicted"/>
<accession>A0A2J6WMX0</accession>
<dbReference type="SUPFAM" id="SSF48452">
    <property type="entry name" value="TPR-like"/>
    <property type="match status" value="1"/>
</dbReference>
<dbReference type="PROSITE" id="PS50076">
    <property type="entry name" value="DNAJ_2"/>
    <property type="match status" value="1"/>
</dbReference>
<feature type="domain" description="J" evidence="2">
    <location>
        <begin position="600"/>
        <end position="672"/>
    </location>
</feature>
<dbReference type="PANTHER" id="PTHR36304">
    <property type="entry name" value="DOMAIN GTPASE-ACTIVATING PROTEIN, PUTATIVE-RELATED-RELATED"/>
    <property type="match status" value="1"/>
</dbReference>
<protein>
    <recommendedName>
        <fullName evidence="2">J domain-containing protein</fullName>
    </recommendedName>
</protein>
<comment type="caution">
    <text evidence="3">The sequence shown here is derived from an EMBL/GenBank/DDBJ whole genome shotgun (WGS) entry which is preliminary data.</text>
</comment>
<keyword evidence="1" id="KW-0802">TPR repeat</keyword>
<dbReference type="SUPFAM" id="SSF46565">
    <property type="entry name" value="Chaperone J-domain"/>
    <property type="match status" value="1"/>
</dbReference>
<dbReference type="SMART" id="SM00271">
    <property type="entry name" value="DnaJ"/>
    <property type="match status" value="1"/>
</dbReference>
<organism evidence="3 4">
    <name type="scientific">Calditerrivibrio nitroreducens</name>
    <dbReference type="NCBI Taxonomy" id="477976"/>
    <lineage>
        <taxon>Bacteria</taxon>
        <taxon>Pseudomonadati</taxon>
        <taxon>Deferribacterota</taxon>
        <taxon>Deferribacteres</taxon>
        <taxon>Deferribacterales</taxon>
        <taxon>Calditerrivibrionaceae</taxon>
    </lineage>
</organism>
<dbReference type="InterPro" id="IPR025497">
    <property type="entry name" value="PatA-like_N"/>
</dbReference>
<evidence type="ECO:0000313" key="3">
    <source>
        <dbReference type="EMBL" id="PMP71752.1"/>
    </source>
</evidence>
<dbReference type="InterPro" id="IPR036869">
    <property type="entry name" value="J_dom_sf"/>
</dbReference>
<dbReference type="CDD" id="cd06257">
    <property type="entry name" value="DnaJ"/>
    <property type="match status" value="1"/>
</dbReference>
<name>A0A2J6WMX0_9BACT</name>
<dbReference type="PROSITE" id="PS50005">
    <property type="entry name" value="TPR"/>
    <property type="match status" value="1"/>
</dbReference>
<evidence type="ECO:0000256" key="1">
    <source>
        <dbReference type="PROSITE-ProRule" id="PRU00339"/>
    </source>
</evidence>
<dbReference type="RefSeq" id="WP_424605289.1">
    <property type="nucleotide sequence ID" value="NZ_JBNAVA010000003.1"/>
</dbReference>
<dbReference type="Pfam" id="PF14332">
    <property type="entry name" value="DUF4388"/>
    <property type="match status" value="1"/>
</dbReference>
<dbReference type="SUPFAM" id="SSF160246">
    <property type="entry name" value="EspE N-terminal domain-like"/>
    <property type="match status" value="1"/>
</dbReference>
<dbReference type="EMBL" id="PNIN01000035">
    <property type="protein sequence ID" value="PMP71752.1"/>
    <property type="molecule type" value="Genomic_DNA"/>
</dbReference>
<dbReference type="Pfam" id="PF00226">
    <property type="entry name" value="DnaJ"/>
    <property type="match status" value="1"/>
</dbReference>
<dbReference type="SMART" id="SM00028">
    <property type="entry name" value="TPR"/>
    <property type="match status" value="2"/>
</dbReference>
<dbReference type="Gene3D" id="1.25.40.10">
    <property type="entry name" value="Tetratricopeptide repeat domain"/>
    <property type="match status" value="1"/>
</dbReference>
<dbReference type="InterPro" id="IPR037257">
    <property type="entry name" value="T2SS_E_N_sf"/>
</dbReference>
<dbReference type="InterPro" id="IPR019734">
    <property type="entry name" value="TPR_rpt"/>
</dbReference>
<dbReference type="Gene3D" id="1.10.287.110">
    <property type="entry name" value="DnaJ domain"/>
    <property type="match status" value="1"/>
</dbReference>
<dbReference type="AlphaFoldDB" id="A0A2J6WMX0"/>
<evidence type="ECO:0000259" key="2">
    <source>
        <dbReference type="PROSITE" id="PS50076"/>
    </source>
</evidence>